<feature type="compositionally biased region" description="Gly residues" evidence="1">
    <location>
        <begin position="238"/>
        <end position="252"/>
    </location>
</feature>
<feature type="region of interest" description="Disordered" evidence="1">
    <location>
        <begin position="238"/>
        <end position="264"/>
    </location>
</feature>
<dbReference type="EMBL" id="CP019288">
    <property type="protein sequence ID" value="QHI38072.1"/>
    <property type="molecule type" value="Genomic_DNA"/>
</dbReference>
<dbReference type="KEGG" id="kan:IMCC3317_34560"/>
<keyword evidence="4" id="KW-1185">Reference proteome</keyword>
<feature type="chain" id="PRO_5029917867" evidence="2">
    <location>
        <begin position="21"/>
        <end position="604"/>
    </location>
</feature>
<evidence type="ECO:0000313" key="3">
    <source>
        <dbReference type="EMBL" id="QHI38072.1"/>
    </source>
</evidence>
<feature type="compositionally biased region" description="Acidic residues" evidence="1">
    <location>
        <begin position="255"/>
        <end position="264"/>
    </location>
</feature>
<dbReference type="PROSITE" id="PS51257">
    <property type="entry name" value="PROKAR_LIPOPROTEIN"/>
    <property type="match status" value="1"/>
</dbReference>
<evidence type="ECO:0000256" key="1">
    <source>
        <dbReference type="SAM" id="MobiDB-lite"/>
    </source>
</evidence>
<sequence length="604" mass="66376">MKHFFKVALVIVTSSILLLAGCQKEQSVSEEEIQSQSPLHELSGKRVQGEELFKDNKDLDIFLRTQFNTNNQLSTEDVVSNNYGFTIQTDEIQVISSDRYTSYTFKVMRGTYDIFTAENYILTIYDDGNYNQLLATYPLEEVNGKLSHNMQTATVQNIVDESLLYAEIIYPCTGTMQELVSWDASAGNCVAFNCMEPSGDGTHGPGESCSAQGGDRAFEVCSGAWVVTGCIQIGGGSTGGDGPFGSPSGGGNNPDDTDPHDDEEIPLVPVIPAWQQIVNCMNANSFSSLNGTGLPPLLDTEIQWLQDALRIVTIPMLNYLETNSCDAESANFNDVAIDEFMDGSEVEYDEKIILHSSLNDYPCQKKIIIESYSLRTPILDLFRAIFESDSAIDVNGGTLNVTYSAENTGTILQTAYTNGNPSDNDFSFKTVFNTESLSNSTDLKIVGATIHEAIHAVLLHFYYSGGLVVTPANADPTYKELVEAFIEKRQQIGDTNISQHTYMVGLKDLIANGMYTWATTKSDYTDAQFTEFDSNPNDQVNDGLLQYCKMLAWSGLRDTGFFDELYPPFPLNPARIVIENVIAQEISSGNEAKGTKASTLTCND</sequence>
<gene>
    <name evidence="3" type="ORF">IMCC3317_34560</name>
</gene>
<evidence type="ECO:0000313" key="4">
    <source>
        <dbReference type="Proteomes" id="UP000464657"/>
    </source>
</evidence>
<dbReference type="AlphaFoldDB" id="A0A7L4ZN29"/>
<reference evidence="3 4" key="1">
    <citation type="journal article" date="2013" name="Int. J. Syst. Evol. Microbiol.">
        <title>Kordia antarctica sp. nov., isolated from Antarctic seawater.</title>
        <authorList>
            <person name="Baek K."/>
            <person name="Choi A."/>
            <person name="Kang I."/>
            <person name="Lee K."/>
            <person name="Cho J.C."/>
        </authorList>
    </citation>
    <scope>NUCLEOTIDE SEQUENCE [LARGE SCALE GENOMIC DNA]</scope>
    <source>
        <strain evidence="3 4">IMCC3317</strain>
    </source>
</reference>
<feature type="signal peptide" evidence="2">
    <location>
        <begin position="1"/>
        <end position="20"/>
    </location>
</feature>
<keyword evidence="2" id="KW-0732">Signal</keyword>
<name>A0A7L4ZN29_9FLAO</name>
<evidence type="ECO:0000256" key="2">
    <source>
        <dbReference type="SAM" id="SignalP"/>
    </source>
</evidence>
<organism evidence="3 4">
    <name type="scientific">Kordia antarctica</name>
    <dbReference type="NCBI Taxonomy" id="1218801"/>
    <lineage>
        <taxon>Bacteria</taxon>
        <taxon>Pseudomonadati</taxon>
        <taxon>Bacteroidota</taxon>
        <taxon>Flavobacteriia</taxon>
        <taxon>Flavobacteriales</taxon>
        <taxon>Flavobacteriaceae</taxon>
        <taxon>Kordia</taxon>
    </lineage>
</organism>
<proteinExistence type="predicted"/>
<accession>A0A7L4ZN29</accession>
<protein>
    <submittedName>
        <fullName evidence="3">Uncharacterized protein</fullName>
    </submittedName>
</protein>
<dbReference type="Proteomes" id="UP000464657">
    <property type="component" value="Chromosome"/>
</dbReference>